<accession>A0A6I2R9U4</accession>
<evidence type="ECO:0000256" key="1">
    <source>
        <dbReference type="ARBA" id="ARBA00022737"/>
    </source>
</evidence>
<dbReference type="InterPro" id="IPR001119">
    <property type="entry name" value="SLH_dom"/>
</dbReference>
<name>A0A6I2R9U4_FLAPL</name>
<dbReference type="PROSITE" id="PS51272">
    <property type="entry name" value="SLH"/>
    <property type="match status" value="2"/>
</dbReference>
<evidence type="ECO:0000259" key="2">
    <source>
        <dbReference type="PROSITE" id="PS51272"/>
    </source>
</evidence>
<sequence length="361" mass="38525">MSTGQQSKRRGSIPALNCTWRGASPFSSRHPRAVSVRLISWPRWPHSKRSRLNSQLGKPWVRPRACVLFFLQICSFQSAYNINSSVIHLRQGGILVKALTRTLAAGLISIVTLLSCSTPALAATTPVFDDVPETHWAHSYISQAASNGWIAGYGGGLFGPADNVTYAALSQMLTRAFFAEKLEAVETAEGDPWFKAACTVANDLGLYVGVDIRTQHNSQEVVSQPVSRYEMAQILANAMRATGANISPNLSAAASSTADWESIPRRYQGAVAAAKVAGLLVGTDELGTFAGDMLMNRAQAATIMVRLNDLVQKGFPELGAPVDTIEPLPPLPQIVTPPAETLTPDDGAIVATGEAGLTDPT</sequence>
<feature type="domain" description="SLH" evidence="2">
    <location>
        <begin position="124"/>
        <end position="187"/>
    </location>
</feature>
<dbReference type="Pfam" id="PF00395">
    <property type="entry name" value="SLH"/>
    <property type="match status" value="2"/>
</dbReference>
<dbReference type="EMBL" id="WKPR01000013">
    <property type="protein sequence ID" value="MSB20507.1"/>
    <property type="molecule type" value="Genomic_DNA"/>
</dbReference>
<comment type="caution">
    <text evidence="3">The sequence shown here is derived from an EMBL/GenBank/DDBJ whole genome shotgun (WGS) entry which is preliminary data.</text>
</comment>
<dbReference type="AlphaFoldDB" id="A0A6I2R9U4"/>
<dbReference type="PANTHER" id="PTHR43308">
    <property type="entry name" value="OUTER MEMBRANE PROTEIN ALPHA-RELATED"/>
    <property type="match status" value="1"/>
</dbReference>
<keyword evidence="1" id="KW-0677">Repeat</keyword>
<feature type="domain" description="SLH" evidence="2">
    <location>
        <begin position="254"/>
        <end position="318"/>
    </location>
</feature>
<evidence type="ECO:0000313" key="3">
    <source>
        <dbReference type="EMBL" id="MSB20507.1"/>
    </source>
</evidence>
<gene>
    <name evidence="3" type="ORF">GKE97_13400</name>
</gene>
<reference evidence="3 4" key="1">
    <citation type="journal article" date="2019" name="Nat. Med.">
        <title>A library of human gut bacterial isolates paired with longitudinal multiomics data enables mechanistic microbiome research.</title>
        <authorList>
            <person name="Poyet M."/>
            <person name="Groussin M."/>
            <person name="Gibbons S.M."/>
            <person name="Avila-Pacheco J."/>
            <person name="Jiang X."/>
            <person name="Kearney S.M."/>
            <person name="Perrotta A.R."/>
            <person name="Berdy B."/>
            <person name="Zhao S."/>
            <person name="Lieberman T.D."/>
            <person name="Swanson P.K."/>
            <person name="Smith M."/>
            <person name="Roesemann S."/>
            <person name="Alexander J.E."/>
            <person name="Rich S.A."/>
            <person name="Livny J."/>
            <person name="Vlamakis H."/>
            <person name="Clish C."/>
            <person name="Bullock K."/>
            <person name="Deik A."/>
            <person name="Scott J."/>
            <person name="Pierce K.A."/>
            <person name="Xavier R.J."/>
            <person name="Alm E.J."/>
        </authorList>
    </citation>
    <scope>NUCLEOTIDE SEQUENCE [LARGE SCALE GENOMIC DNA]</scope>
    <source>
        <strain evidence="3 4">BIOML-A2</strain>
    </source>
</reference>
<evidence type="ECO:0000313" key="4">
    <source>
        <dbReference type="Proteomes" id="UP000434475"/>
    </source>
</evidence>
<organism evidence="3 4">
    <name type="scientific">Flavonifractor plautii</name>
    <name type="common">Fusobacterium plautii</name>
    <dbReference type="NCBI Taxonomy" id="292800"/>
    <lineage>
        <taxon>Bacteria</taxon>
        <taxon>Bacillati</taxon>
        <taxon>Bacillota</taxon>
        <taxon>Clostridia</taxon>
        <taxon>Eubacteriales</taxon>
        <taxon>Oscillospiraceae</taxon>
        <taxon>Flavonifractor</taxon>
    </lineage>
</organism>
<dbReference type="InterPro" id="IPR051465">
    <property type="entry name" value="Cell_Envelope_Struct_Comp"/>
</dbReference>
<dbReference type="Proteomes" id="UP000434475">
    <property type="component" value="Unassembled WGS sequence"/>
</dbReference>
<proteinExistence type="predicted"/>
<protein>
    <recommendedName>
        <fullName evidence="2">SLH domain-containing protein</fullName>
    </recommendedName>
</protein>